<dbReference type="PRINTS" id="PR01415">
    <property type="entry name" value="ANKYRIN"/>
</dbReference>
<dbReference type="Proteomes" id="UP001147752">
    <property type="component" value="Unassembled WGS sequence"/>
</dbReference>
<dbReference type="Pfam" id="PF00023">
    <property type="entry name" value="Ank"/>
    <property type="match status" value="1"/>
</dbReference>
<dbReference type="Pfam" id="PF13637">
    <property type="entry name" value="Ank_4"/>
    <property type="match status" value="1"/>
</dbReference>
<dbReference type="PANTHER" id="PTHR24198:SF165">
    <property type="entry name" value="ANKYRIN REPEAT-CONTAINING PROTEIN-RELATED"/>
    <property type="match status" value="1"/>
</dbReference>
<dbReference type="SUPFAM" id="SSF48403">
    <property type="entry name" value="Ankyrin repeat"/>
    <property type="match status" value="2"/>
</dbReference>
<feature type="repeat" description="ANK" evidence="3">
    <location>
        <begin position="957"/>
        <end position="989"/>
    </location>
</feature>
<keyword evidence="5" id="KW-1185">Reference proteome</keyword>
<comment type="caution">
    <text evidence="4">The sequence shown here is derived from an EMBL/GenBank/DDBJ whole genome shotgun (WGS) entry which is preliminary data.</text>
</comment>
<feature type="repeat" description="ANK" evidence="3">
    <location>
        <begin position="792"/>
        <end position="824"/>
    </location>
</feature>
<proteinExistence type="predicted"/>
<dbReference type="InterPro" id="IPR002110">
    <property type="entry name" value="Ankyrin_rpt"/>
</dbReference>
<dbReference type="EMBL" id="JAPZBT010000004">
    <property type="protein sequence ID" value="KAJ5360102.1"/>
    <property type="molecule type" value="Genomic_DNA"/>
</dbReference>
<dbReference type="RefSeq" id="XP_056575588.1">
    <property type="nucleotide sequence ID" value="XM_056727016.1"/>
</dbReference>
<feature type="repeat" description="ANK" evidence="3">
    <location>
        <begin position="759"/>
        <end position="791"/>
    </location>
</feature>
<feature type="repeat" description="ANK" evidence="3">
    <location>
        <begin position="726"/>
        <end position="758"/>
    </location>
</feature>
<feature type="repeat" description="ANK" evidence="3">
    <location>
        <begin position="858"/>
        <end position="890"/>
    </location>
</feature>
<feature type="repeat" description="ANK" evidence="3">
    <location>
        <begin position="660"/>
        <end position="692"/>
    </location>
</feature>
<evidence type="ECO:0000256" key="3">
    <source>
        <dbReference type="PROSITE-ProRule" id="PRU00023"/>
    </source>
</evidence>
<dbReference type="Gene3D" id="1.25.40.20">
    <property type="entry name" value="Ankyrin repeat-containing domain"/>
    <property type="match status" value="4"/>
</dbReference>
<dbReference type="Pfam" id="PF12796">
    <property type="entry name" value="Ank_2"/>
    <property type="match status" value="4"/>
</dbReference>
<dbReference type="SMART" id="SM00248">
    <property type="entry name" value="ANK"/>
    <property type="match status" value="14"/>
</dbReference>
<dbReference type="InterPro" id="IPR036770">
    <property type="entry name" value="Ankyrin_rpt-contain_sf"/>
</dbReference>
<dbReference type="PROSITE" id="PS50297">
    <property type="entry name" value="ANK_REP_REGION"/>
    <property type="match status" value="9"/>
</dbReference>
<organism evidence="4 5">
    <name type="scientific">Penicillium concentricum</name>
    <dbReference type="NCBI Taxonomy" id="293559"/>
    <lineage>
        <taxon>Eukaryota</taxon>
        <taxon>Fungi</taxon>
        <taxon>Dikarya</taxon>
        <taxon>Ascomycota</taxon>
        <taxon>Pezizomycotina</taxon>
        <taxon>Eurotiomycetes</taxon>
        <taxon>Eurotiomycetidae</taxon>
        <taxon>Eurotiales</taxon>
        <taxon>Aspergillaceae</taxon>
        <taxon>Penicillium</taxon>
    </lineage>
</organism>
<feature type="repeat" description="ANK" evidence="3">
    <location>
        <begin position="924"/>
        <end position="956"/>
    </location>
</feature>
<evidence type="ECO:0000313" key="5">
    <source>
        <dbReference type="Proteomes" id="UP001147752"/>
    </source>
</evidence>
<feature type="repeat" description="ANK" evidence="3">
    <location>
        <begin position="693"/>
        <end position="725"/>
    </location>
</feature>
<reference evidence="4" key="1">
    <citation type="submission" date="2022-12" db="EMBL/GenBank/DDBJ databases">
        <authorList>
            <person name="Petersen C."/>
        </authorList>
    </citation>
    <scope>NUCLEOTIDE SEQUENCE</scope>
    <source>
        <strain evidence="4">IBT 3081</strain>
    </source>
</reference>
<name>A0A9W9UWM0_9EURO</name>
<evidence type="ECO:0008006" key="6">
    <source>
        <dbReference type="Google" id="ProtNLM"/>
    </source>
</evidence>
<dbReference type="AlphaFoldDB" id="A0A9W9UWM0"/>
<dbReference type="PANTHER" id="PTHR24198">
    <property type="entry name" value="ANKYRIN REPEAT AND PROTEIN KINASE DOMAIN-CONTAINING PROTEIN"/>
    <property type="match status" value="1"/>
</dbReference>
<evidence type="ECO:0000256" key="1">
    <source>
        <dbReference type="ARBA" id="ARBA00022737"/>
    </source>
</evidence>
<keyword evidence="2 3" id="KW-0040">ANK repeat</keyword>
<dbReference type="GO" id="GO:0005737">
    <property type="term" value="C:cytoplasm"/>
    <property type="evidence" value="ECO:0007669"/>
    <property type="project" value="TreeGrafter"/>
</dbReference>
<dbReference type="GeneID" id="81466199"/>
<dbReference type="OrthoDB" id="20872at2759"/>
<evidence type="ECO:0000313" key="4">
    <source>
        <dbReference type="EMBL" id="KAJ5360102.1"/>
    </source>
</evidence>
<sequence>MSLYSTDTRPILQAVHTATEDLGFCRNRVWAIAKSLPGGAGQFPRLLPPPENLSYKAKRDDHELCTFDFCEQSRVNFTLVKQRHETSCVANRCPPTEFPSQFVADAVRKDQPTVWDFEGTKTLQRNERYMAISHVWSDGTGAGNQPPGHVNTCLLQFFRGFAQKFDCKGIWWDTICIPTKKDLREKALKSMQQTYTAAAVTLVHDCFLRDCEWRDADSACFYIVMSPWFSRGWTALELKMSQKVQVIFNSPSGPITKDLDEDILKSESNNCISPEHEVAKAILRRLRGDRVGQLNDLLAILGSRHTSWPRDMAIISGLMIGIELPETYAHQKIYQEILQKLGKISHAHLFHNSATMTNGYNWCPTNLYDLPVTLSSHTLQIEENGNLFGEWNIMSLDLIKDESFVWGRAHPLIEAKVLLARQEINNHILLIEPGFTSEETRISRGLLVKPSLRRDETYLDCYCDYVGPVYFHPPLMRSEIENLDQSLSFKIHVGYDETIHNGSHQSTENEDSAQSMIKDMKDGSPNPQYRKRESGLGFDLAAWDQSKIWEEFKKAAASGDYEKVENLLEKVVNPDNTDQSGWSALHHAVWNGRTKVVKLLAKRLSLQKASAFGEEPLHLAAERAKRWVECLTPSGGGGFSEIVDEILQEKWEINATTDVEEQTALHMASSRGHEGVVHVLAKHDADHALKDYEHKTAFSLAVFNGHQKIAEMLRAAGADPDLRDEKGWTMLHHAVQEDQYTIIKLLCALRVDLEVRTEFGWTPLHQAVSSGRLSAVKLLAAEGAYLEARDKQSQTPLHRAAYDGHVGSIEILAGFKADLEARDDSSQTPLHRAAANGHPTVIERLAELGANLEARDEFGDTPLHRAAANGHVTSIKTLADLRADLEAADESGQTPFHRAAYNGHPTVIEILSELGANLEARDDFSQTPFHRASFNGHAAVIETLVDLGANLEARDEFGRTPFHQAAIKGHVTAIKLLAARGANLEAQDTDGQTPLHHAELSRHDSAVKILSDLIARSQQVERP</sequence>
<feature type="repeat" description="ANK" evidence="3">
    <location>
        <begin position="825"/>
        <end position="857"/>
    </location>
</feature>
<protein>
    <recommendedName>
        <fullName evidence="6">Heterokaryon incompatibility domain-containing protein</fullName>
    </recommendedName>
</protein>
<evidence type="ECO:0000256" key="2">
    <source>
        <dbReference type="ARBA" id="ARBA00023043"/>
    </source>
</evidence>
<dbReference type="PROSITE" id="PS50088">
    <property type="entry name" value="ANK_REPEAT"/>
    <property type="match status" value="10"/>
</dbReference>
<keyword evidence="1" id="KW-0677">Repeat</keyword>
<accession>A0A9W9UWM0</accession>
<feature type="repeat" description="ANK" evidence="3">
    <location>
        <begin position="891"/>
        <end position="923"/>
    </location>
</feature>
<reference evidence="4" key="2">
    <citation type="journal article" date="2023" name="IMA Fungus">
        <title>Comparative genomic study of the Penicillium genus elucidates a diverse pangenome and 15 lateral gene transfer events.</title>
        <authorList>
            <person name="Petersen C."/>
            <person name="Sorensen T."/>
            <person name="Nielsen M.R."/>
            <person name="Sondergaard T.E."/>
            <person name="Sorensen J.L."/>
            <person name="Fitzpatrick D.A."/>
            <person name="Frisvad J.C."/>
            <person name="Nielsen K.L."/>
        </authorList>
    </citation>
    <scope>NUCLEOTIDE SEQUENCE</scope>
    <source>
        <strain evidence="4">IBT 3081</strain>
    </source>
</reference>
<gene>
    <name evidence="4" type="ORF">N7517_009293</name>
</gene>